<evidence type="ECO:0000313" key="2">
    <source>
        <dbReference type="Proteomes" id="UP001732700"/>
    </source>
</evidence>
<accession>A0ACD5WTX1</accession>
<dbReference type="EnsemblPlants" id="AVESA.00010b.r2.4CG1285540.1">
    <property type="protein sequence ID" value="AVESA.00010b.r2.4CG1285540.1.CDS"/>
    <property type="gene ID" value="AVESA.00010b.r2.4CG1285540"/>
</dbReference>
<name>A0ACD5WTX1_AVESA</name>
<evidence type="ECO:0000313" key="1">
    <source>
        <dbReference type="EnsemblPlants" id="AVESA.00010b.r2.4CG1285540.1.CDS"/>
    </source>
</evidence>
<reference evidence="1" key="1">
    <citation type="submission" date="2021-05" db="EMBL/GenBank/DDBJ databases">
        <authorList>
            <person name="Scholz U."/>
            <person name="Mascher M."/>
            <person name="Fiebig A."/>
        </authorList>
    </citation>
    <scope>NUCLEOTIDE SEQUENCE [LARGE SCALE GENOMIC DNA]</scope>
</reference>
<sequence length="511" mass="55790">MNADGEGQSRGVLDLQAGERPHGSGLDASLLRRLYVGYFLARWGARMWEFSVGLYMIRIRPDSLLFAAIYGVVESSSVAVFGPMVGTLVDRLTYLQVLGLWMVVQSLSFIIAGASVTALLVFHNLRHTSFPVMVVLVVVTNVSGALAALSTLAGTILIEREWVVVICSGHPAAVLANTNSVIRRIDLSCKLLAPVLSGFVISFVSTQASAAALALWNVASVGLQYWLFVSVYNGVPALGENDRQRRVPASTAAVVLPLSEMVDPADEEMQKHGAEDASDWKVGVTKQLSRLPCWYSWAVYTRQEVMLPGFALAILYFTVLSFGTLMTADLNWKGLPAYVISLAWGFGAIVGIAATLLYPVVHSWLSTLRTGLLSIWMQWCCLLLCVGSIWVSGGVASAWVLMAGVTASRLGLWMFDLAVTQLMQDNIPDSDRCIVGGVQNSLQSIFDLLTYIMGIIISDPRDFSKLIALSFFVVTCAALIYTVHVYRVRKTRSAPRWTDEQPCNDEQAHHG</sequence>
<keyword evidence="2" id="KW-1185">Reference proteome</keyword>
<reference evidence="1" key="2">
    <citation type="submission" date="2025-09" db="UniProtKB">
        <authorList>
            <consortium name="EnsemblPlants"/>
        </authorList>
    </citation>
    <scope>IDENTIFICATION</scope>
</reference>
<dbReference type="Proteomes" id="UP001732700">
    <property type="component" value="Chromosome 4C"/>
</dbReference>
<organism evidence="1 2">
    <name type="scientific">Avena sativa</name>
    <name type="common">Oat</name>
    <dbReference type="NCBI Taxonomy" id="4498"/>
    <lineage>
        <taxon>Eukaryota</taxon>
        <taxon>Viridiplantae</taxon>
        <taxon>Streptophyta</taxon>
        <taxon>Embryophyta</taxon>
        <taxon>Tracheophyta</taxon>
        <taxon>Spermatophyta</taxon>
        <taxon>Magnoliopsida</taxon>
        <taxon>Liliopsida</taxon>
        <taxon>Poales</taxon>
        <taxon>Poaceae</taxon>
        <taxon>BOP clade</taxon>
        <taxon>Pooideae</taxon>
        <taxon>Poodae</taxon>
        <taxon>Poeae</taxon>
        <taxon>Poeae Chloroplast Group 1 (Aveneae type)</taxon>
        <taxon>Aveninae</taxon>
        <taxon>Avena</taxon>
    </lineage>
</organism>
<proteinExistence type="predicted"/>
<protein>
    <submittedName>
        <fullName evidence="1">Uncharacterized protein</fullName>
    </submittedName>
</protein>